<accession>A0A7W9U6J4</accession>
<reference evidence="2 3" key="1">
    <citation type="submission" date="2020-08" db="EMBL/GenBank/DDBJ databases">
        <title>The Agave Microbiome: Exploring the role of microbial communities in plant adaptations to desert environments.</title>
        <authorList>
            <person name="Partida-Martinez L.P."/>
        </authorList>
    </citation>
    <scope>NUCLEOTIDE SEQUENCE [LARGE SCALE GENOMIC DNA]</scope>
    <source>
        <strain evidence="2 3">AT3.2</strain>
    </source>
</reference>
<evidence type="ECO:0000313" key="2">
    <source>
        <dbReference type="EMBL" id="MBB6132551.1"/>
    </source>
</evidence>
<dbReference type="Proteomes" id="UP000540787">
    <property type="component" value="Unassembled WGS sequence"/>
</dbReference>
<dbReference type="InterPro" id="IPR037401">
    <property type="entry name" value="SnoaL-like"/>
</dbReference>
<feature type="domain" description="SnoaL-like" evidence="1">
    <location>
        <begin position="9"/>
        <end position="94"/>
    </location>
</feature>
<dbReference type="RefSeq" id="WP_183550923.1">
    <property type="nucleotide sequence ID" value="NZ_JACHBX010000001.1"/>
</dbReference>
<protein>
    <recommendedName>
        <fullName evidence="1">SnoaL-like domain-containing protein</fullName>
    </recommendedName>
</protein>
<dbReference type="AlphaFoldDB" id="A0A7W9U6J4"/>
<dbReference type="InterPro" id="IPR032710">
    <property type="entry name" value="NTF2-like_dom_sf"/>
</dbReference>
<organism evidence="2 3">
    <name type="scientific">Massilia aurea</name>
    <dbReference type="NCBI Taxonomy" id="373040"/>
    <lineage>
        <taxon>Bacteria</taxon>
        <taxon>Pseudomonadati</taxon>
        <taxon>Pseudomonadota</taxon>
        <taxon>Betaproteobacteria</taxon>
        <taxon>Burkholderiales</taxon>
        <taxon>Oxalobacteraceae</taxon>
        <taxon>Telluria group</taxon>
        <taxon>Massilia</taxon>
    </lineage>
</organism>
<name>A0A7W9U6J4_9BURK</name>
<evidence type="ECO:0000259" key="1">
    <source>
        <dbReference type="Pfam" id="PF12680"/>
    </source>
</evidence>
<keyword evidence="3" id="KW-1185">Reference proteome</keyword>
<evidence type="ECO:0000313" key="3">
    <source>
        <dbReference type="Proteomes" id="UP000540787"/>
    </source>
</evidence>
<dbReference type="SUPFAM" id="SSF54427">
    <property type="entry name" value="NTF2-like"/>
    <property type="match status" value="1"/>
</dbReference>
<sequence length="109" mass="11501">MTIPMPTPVADYFLHANAHDADAVAASFSQDAEVRDEGHAYCGRDAIRAWKRATSARYGATAHPVSCDITPPGCIVQAEVTGNFPGSPARIVFDFSLDGPAITALAIRA</sequence>
<dbReference type="Gene3D" id="3.10.450.50">
    <property type="match status" value="1"/>
</dbReference>
<proteinExistence type="predicted"/>
<dbReference type="Pfam" id="PF12680">
    <property type="entry name" value="SnoaL_2"/>
    <property type="match status" value="1"/>
</dbReference>
<gene>
    <name evidence="2" type="ORF">HD842_000662</name>
</gene>
<dbReference type="EMBL" id="JACHBX010000001">
    <property type="protein sequence ID" value="MBB6132551.1"/>
    <property type="molecule type" value="Genomic_DNA"/>
</dbReference>
<comment type="caution">
    <text evidence="2">The sequence shown here is derived from an EMBL/GenBank/DDBJ whole genome shotgun (WGS) entry which is preliminary data.</text>
</comment>